<sequence length="178" mass="18899">MRVAHVHDRLSRGRVLAHLNPRHASRLAGAPDAAGALTTLECRRPSGRLGGVDSIGDVEPIERLFSYGTLRLPAVQEATFGRDVPTTDDSLPGFRIASVTITDPHVLAVSSTAVHPALTWTGSAEDVVTGAVLELSTVELANADEYEVDDYVRVAVTLSSGIAGWAYVHRDALPPTTP</sequence>
<dbReference type="GO" id="GO:0016740">
    <property type="term" value="F:transferase activity"/>
    <property type="evidence" value="ECO:0007669"/>
    <property type="project" value="UniProtKB-KW"/>
</dbReference>
<dbReference type="InterPro" id="IPR036568">
    <property type="entry name" value="GGCT-like_sf"/>
</dbReference>
<keyword evidence="3" id="KW-1185">Reference proteome</keyword>
<name>A0A444Q2G6_9MICO</name>
<dbReference type="InterPro" id="IPR013024">
    <property type="entry name" value="GGCT-like"/>
</dbReference>
<dbReference type="EMBL" id="RZNC01000008">
    <property type="protein sequence ID" value="RWZ55369.1"/>
    <property type="molecule type" value="Genomic_DNA"/>
</dbReference>
<dbReference type="AlphaFoldDB" id="A0A444Q2G6"/>
<proteinExistence type="predicted"/>
<feature type="domain" description="Gamma-glutamylcyclotransferase AIG2-like" evidence="1">
    <location>
        <begin position="64"/>
        <end position="171"/>
    </location>
</feature>
<dbReference type="InterPro" id="IPR009288">
    <property type="entry name" value="AIG2-like_dom"/>
</dbReference>
<evidence type="ECO:0000313" key="3">
    <source>
        <dbReference type="Proteomes" id="UP000288603"/>
    </source>
</evidence>
<evidence type="ECO:0000313" key="2">
    <source>
        <dbReference type="EMBL" id="RWZ55369.1"/>
    </source>
</evidence>
<dbReference type="SUPFAM" id="SSF110857">
    <property type="entry name" value="Gamma-glutamyl cyclotransferase-like"/>
    <property type="match status" value="1"/>
</dbReference>
<dbReference type="Proteomes" id="UP000288603">
    <property type="component" value="Unassembled WGS sequence"/>
</dbReference>
<protein>
    <submittedName>
        <fullName evidence="2">Gamma-glutamylcyclotransferase</fullName>
    </submittedName>
</protein>
<dbReference type="OrthoDB" id="9798388at2"/>
<reference evidence="2 3" key="1">
    <citation type="submission" date="2018-12" db="EMBL/GenBank/DDBJ databases">
        <authorList>
            <person name="Li F."/>
        </authorList>
    </citation>
    <scope>NUCLEOTIDE SEQUENCE [LARGE SCALE GENOMIC DNA]</scope>
    <source>
        <strain evidence="2 3">8H24J-4-2</strain>
    </source>
</reference>
<dbReference type="CDD" id="cd06661">
    <property type="entry name" value="GGCT_like"/>
    <property type="match status" value="1"/>
</dbReference>
<comment type="caution">
    <text evidence="2">The sequence shown here is derived from an EMBL/GenBank/DDBJ whole genome shotgun (WGS) entry which is preliminary data.</text>
</comment>
<organism evidence="2 3">
    <name type="scientific">Labedella populi</name>
    <dbReference type="NCBI Taxonomy" id="2498850"/>
    <lineage>
        <taxon>Bacteria</taxon>
        <taxon>Bacillati</taxon>
        <taxon>Actinomycetota</taxon>
        <taxon>Actinomycetes</taxon>
        <taxon>Micrococcales</taxon>
        <taxon>Microbacteriaceae</taxon>
        <taxon>Labedella</taxon>
    </lineage>
</organism>
<gene>
    <name evidence="2" type="ORF">ELQ92_15220</name>
</gene>
<evidence type="ECO:0000259" key="1">
    <source>
        <dbReference type="Pfam" id="PF06094"/>
    </source>
</evidence>
<dbReference type="Gene3D" id="3.10.490.10">
    <property type="entry name" value="Gamma-glutamyl cyclotransferase-like"/>
    <property type="match status" value="1"/>
</dbReference>
<keyword evidence="2" id="KW-0808">Transferase</keyword>
<accession>A0A444Q2G6</accession>
<dbReference type="Pfam" id="PF06094">
    <property type="entry name" value="GGACT"/>
    <property type="match status" value="1"/>
</dbReference>